<keyword evidence="11" id="KW-0472">Membrane</keyword>
<evidence type="ECO:0000256" key="7">
    <source>
        <dbReference type="ARBA" id="ARBA00022801"/>
    </source>
</evidence>
<evidence type="ECO:0000256" key="9">
    <source>
        <dbReference type="ARBA" id="ARBA00022946"/>
    </source>
</evidence>
<protein>
    <recommendedName>
        <fullName evidence="17">Acyl-coenzyme A thioesterase THEM4</fullName>
        <ecNumber evidence="16">3.1.2.2</ecNumber>
    </recommendedName>
    <alternativeName>
        <fullName evidence="18">Thioesterase superfamily member 4</fullName>
    </alternativeName>
</protein>
<evidence type="ECO:0000256" key="4">
    <source>
        <dbReference type="ARBA" id="ARBA00022475"/>
    </source>
</evidence>
<dbReference type="InterPro" id="IPR029069">
    <property type="entry name" value="HotDog_dom_sf"/>
</dbReference>
<evidence type="ECO:0000256" key="14">
    <source>
        <dbReference type="ARBA" id="ARBA00037002"/>
    </source>
</evidence>
<evidence type="ECO:0000256" key="10">
    <source>
        <dbReference type="ARBA" id="ARBA00023098"/>
    </source>
</evidence>
<comment type="catalytic activity">
    <reaction evidence="21">
        <text>decanoyl-CoA + H2O = decanoate + CoA + H(+)</text>
        <dbReference type="Rhea" id="RHEA:40059"/>
        <dbReference type="ChEBI" id="CHEBI:15377"/>
        <dbReference type="ChEBI" id="CHEBI:15378"/>
        <dbReference type="ChEBI" id="CHEBI:27689"/>
        <dbReference type="ChEBI" id="CHEBI:57287"/>
        <dbReference type="ChEBI" id="CHEBI:61430"/>
    </reaction>
    <physiologicalReaction direction="left-to-right" evidence="21">
        <dbReference type="Rhea" id="RHEA:40060"/>
    </physiologicalReaction>
</comment>
<keyword evidence="4" id="KW-1003">Cell membrane</keyword>
<comment type="subcellular location">
    <subcellularLocation>
        <location evidence="3">Cell projection</location>
        <location evidence="3">Ruffle membrane</location>
    </subcellularLocation>
    <subcellularLocation>
        <location evidence="2">Cytoplasm</location>
    </subcellularLocation>
    <subcellularLocation>
        <location evidence="1">Membrane</location>
        <topology evidence="1">Peripheral membrane protein</topology>
    </subcellularLocation>
</comment>
<evidence type="ECO:0000256" key="5">
    <source>
        <dbReference type="ARBA" id="ARBA00022490"/>
    </source>
</evidence>
<evidence type="ECO:0000256" key="15">
    <source>
        <dbReference type="ARBA" id="ARBA00038456"/>
    </source>
</evidence>
<evidence type="ECO:0000256" key="23">
    <source>
        <dbReference type="ARBA" id="ARBA00048180"/>
    </source>
</evidence>
<dbReference type="GO" id="GO:0005737">
    <property type="term" value="C:cytoplasm"/>
    <property type="evidence" value="ECO:0007669"/>
    <property type="project" value="UniProtKB-SubCell"/>
</dbReference>
<keyword evidence="5" id="KW-0963">Cytoplasm</keyword>
<dbReference type="InterPro" id="IPR006683">
    <property type="entry name" value="Thioestr_dom"/>
</dbReference>
<accession>A0AA37V9G4</accession>
<name>A0AA37V9G4_9MYCO</name>
<feature type="domain" description="Thioesterase" evidence="24">
    <location>
        <begin position="114"/>
        <end position="187"/>
    </location>
</feature>
<comment type="catalytic activity">
    <reaction evidence="19">
        <text>octanoyl-CoA + H2O = octanoate + CoA + H(+)</text>
        <dbReference type="Rhea" id="RHEA:30143"/>
        <dbReference type="ChEBI" id="CHEBI:15377"/>
        <dbReference type="ChEBI" id="CHEBI:15378"/>
        <dbReference type="ChEBI" id="CHEBI:25646"/>
        <dbReference type="ChEBI" id="CHEBI:57287"/>
        <dbReference type="ChEBI" id="CHEBI:57386"/>
    </reaction>
    <physiologicalReaction direction="left-to-right" evidence="19">
        <dbReference type="Rhea" id="RHEA:30144"/>
    </physiologicalReaction>
</comment>
<evidence type="ECO:0000256" key="13">
    <source>
        <dbReference type="ARBA" id="ARBA00035852"/>
    </source>
</evidence>
<reference evidence="25" key="1">
    <citation type="submission" date="2022-07" db="EMBL/GenBank/DDBJ databases">
        <title>Mycobacterium kiyosense sp. nov., scotochromogenic slow-glowing species isolated from respiratory specimens.</title>
        <authorList>
            <person name="Fukano H."/>
            <person name="Kazumi Y."/>
            <person name="Sakagami N."/>
            <person name="Ato M."/>
            <person name="Mitarai S."/>
            <person name="Hoshino Y."/>
        </authorList>
    </citation>
    <scope>NUCLEOTIDE SEQUENCE</scope>
    <source>
        <strain evidence="25">SRL2020-028</strain>
    </source>
</reference>
<evidence type="ECO:0000256" key="16">
    <source>
        <dbReference type="ARBA" id="ARBA00038848"/>
    </source>
</evidence>
<proteinExistence type="inferred from homology"/>
<dbReference type="GO" id="GO:0016020">
    <property type="term" value="C:membrane"/>
    <property type="evidence" value="ECO:0007669"/>
    <property type="project" value="UniProtKB-SubCell"/>
</dbReference>
<comment type="catalytic activity">
    <reaction evidence="13">
        <text>(5Z,8Z,11Z,14Z)-eicosatetraenoyl-CoA + H2O = (5Z,8Z,11Z,14Z)-eicosatetraenoate + CoA + H(+)</text>
        <dbReference type="Rhea" id="RHEA:40151"/>
        <dbReference type="ChEBI" id="CHEBI:15377"/>
        <dbReference type="ChEBI" id="CHEBI:15378"/>
        <dbReference type="ChEBI" id="CHEBI:32395"/>
        <dbReference type="ChEBI" id="CHEBI:57287"/>
        <dbReference type="ChEBI" id="CHEBI:57368"/>
    </reaction>
    <physiologicalReaction direction="left-to-right" evidence="13">
        <dbReference type="Rhea" id="RHEA:40152"/>
    </physiologicalReaction>
</comment>
<dbReference type="CDD" id="cd03443">
    <property type="entry name" value="PaaI_thioesterase"/>
    <property type="match status" value="1"/>
</dbReference>
<dbReference type="PANTHER" id="PTHR12418">
    <property type="entry name" value="ACYL-COENZYME A THIOESTERASE THEM4"/>
    <property type="match status" value="1"/>
</dbReference>
<dbReference type="GeneID" id="83629160"/>
<dbReference type="RefSeq" id="WP_236982414.1">
    <property type="nucleotide sequence ID" value="NZ_BRXE01000010.1"/>
</dbReference>
<evidence type="ECO:0000256" key="17">
    <source>
        <dbReference type="ARBA" id="ARBA00040123"/>
    </source>
</evidence>
<comment type="caution">
    <text evidence="25">The sequence shown here is derived from an EMBL/GenBank/DDBJ whole genome shotgun (WGS) entry which is preliminary data.</text>
</comment>
<evidence type="ECO:0000256" key="19">
    <source>
        <dbReference type="ARBA" id="ARBA00047588"/>
    </source>
</evidence>
<evidence type="ECO:0000256" key="21">
    <source>
        <dbReference type="ARBA" id="ARBA00047969"/>
    </source>
</evidence>
<evidence type="ECO:0000256" key="8">
    <source>
        <dbReference type="ARBA" id="ARBA00022832"/>
    </source>
</evidence>
<evidence type="ECO:0000256" key="2">
    <source>
        <dbReference type="ARBA" id="ARBA00004496"/>
    </source>
</evidence>
<keyword evidence="8" id="KW-0276">Fatty acid metabolism</keyword>
<evidence type="ECO:0000256" key="20">
    <source>
        <dbReference type="ARBA" id="ARBA00047734"/>
    </source>
</evidence>
<dbReference type="GO" id="GO:0016787">
    <property type="term" value="F:hydrolase activity"/>
    <property type="evidence" value="ECO:0007669"/>
    <property type="project" value="UniProtKB-KW"/>
</dbReference>
<evidence type="ECO:0000313" key="25">
    <source>
        <dbReference type="EMBL" id="GLB82265.1"/>
    </source>
</evidence>
<dbReference type="Gene3D" id="3.10.129.10">
    <property type="entry name" value="Hotdog Thioesterase"/>
    <property type="match status" value="1"/>
</dbReference>
<dbReference type="Proteomes" id="UP001165663">
    <property type="component" value="Unassembled WGS sequence"/>
</dbReference>
<comment type="catalytic activity">
    <reaction evidence="23">
        <text>tetradecanoyl-CoA + H2O = tetradecanoate + CoA + H(+)</text>
        <dbReference type="Rhea" id="RHEA:40119"/>
        <dbReference type="ChEBI" id="CHEBI:15377"/>
        <dbReference type="ChEBI" id="CHEBI:15378"/>
        <dbReference type="ChEBI" id="CHEBI:30807"/>
        <dbReference type="ChEBI" id="CHEBI:57287"/>
        <dbReference type="ChEBI" id="CHEBI:57385"/>
    </reaction>
    <physiologicalReaction direction="left-to-right" evidence="23">
        <dbReference type="Rhea" id="RHEA:40120"/>
    </physiologicalReaction>
</comment>
<evidence type="ECO:0000256" key="1">
    <source>
        <dbReference type="ARBA" id="ARBA00004170"/>
    </source>
</evidence>
<keyword evidence="9" id="KW-0809">Transit peptide</keyword>
<evidence type="ECO:0000259" key="24">
    <source>
        <dbReference type="Pfam" id="PF03061"/>
    </source>
</evidence>
<evidence type="ECO:0000256" key="22">
    <source>
        <dbReference type="ARBA" id="ARBA00048074"/>
    </source>
</evidence>
<gene>
    <name evidence="25" type="ORF">SRL2020028_15210</name>
</gene>
<dbReference type="AlphaFoldDB" id="A0AA37V9G4"/>
<comment type="catalytic activity">
    <reaction evidence="14">
        <text>(9Z)-octadecenoyl-CoA + H2O = (9Z)-octadecenoate + CoA + H(+)</text>
        <dbReference type="Rhea" id="RHEA:40139"/>
        <dbReference type="ChEBI" id="CHEBI:15377"/>
        <dbReference type="ChEBI" id="CHEBI:15378"/>
        <dbReference type="ChEBI" id="CHEBI:30823"/>
        <dbReference type="ChEBI" id="CHEBI:57287"/>
        <dbReference type="ChEBI" id="CHEBI:57387"/>
    </reaction>
    <physiologicalReaction direction="left-to-right" evidence="14">
        <dbReference type="Rhea" id="RHEA:40140"/>
    </physiologicalReaction>
</comment>
<keyword evidence="10" id="KW-0443">Lipid metabolism</keyword>
<organism evidence="25 26">
    <name type="scientific">Mycobacterium kiyosense</name>
    <dbReference type="NCBI Taxonomy" id="2871094"/>
    <lineage>
        <taxon>Bacteria</taxon>
        <taxon>Bacillati</taxon>
        <taxon>Actinomycetota</taxon>
        <taxon>Actinomycetes</taxon>
        <taxon>Mycobacteriales</taxon>
        <taxon>Mycobacteriaceae</taxon>
        <taxon>Mycobacterium</taxon>
    </lineage>
</organism>
<dbReference type="Pfam" id="PF03061">
    <property type="entry name" value="4HBT"/>
    <property type="match status" value="1"/>
</dbReference>
<dbReference type="EC" id="3.1.2.2" evidence="16"/>
<evidence type="ECO:0000313" key="26">
    <source>
        <dbReference type="Proteomes" id="UP001165663"/>
    </source>
</evidence>
<evidence type="ECO:0000256" key="12">
    <source>
        <dbReference type="ARBA" id="ARBA00023273"/>
    </source>
</evidence>
<keyword evidence="6" id="KW-0053">Apoptosis</keyword>
<comment type="similarity">
    <text evidence="15">Belongs to the THEM4/THEM5 thioesterase family.</text>
</comment>
<evidence type="ECO:0000256" key="6">
    <source>
        <dbReference type="ARBA" id="ARBA00022703"/>
    </source>
</evidence>
<evidence type="ECO:0000256" key="11">
    <source>
        <dbReference type="ARBA" id="ARBA00023136"/>
    </source>
</evidence>
<evidence type="ECO:0000256" key="3">
    <source>
        <dbReference type="ARBA" id="ARBA00004632"/>
    </source>
</evidence>
<dbReference type="SUPFAM" id="SSF54637">
    <property type="entry name" value="Thioesterase/thiol ester dehydrase-isomerase"/>
    <property type="match status" value="1"/>
</dbReference>
<keyword evidence="12" id="KW-0966">Cell projection</keyword>
<dbReference type="PANTHER" id="PTHR12418:SF19">
    <property type="entry name" value="ACYL-COENZYME A THIOESTERASE THEM4"/>
    <property type="match status" value="1"/>
</dbReference>
<dbReference type="GO" id="GO:0006631">
    <property type="term" value="P:fatty acid metabolic process"/>
    <property type="evidence" value="ECO:0007669"/>
    <property type="project" value="UniProtKB-KW"/>
</dbReference>
<dbReference type="EMBL" id="BRXE01000010">
    <property type="protein sequence ID" value="GLB82265.1"/>
    <property type="molecule type" value="Genomic_DNA"/>
</dbReference>
<sequence>MVDSFASMTDSLPVYESLAVSVRRLIDATIRTEVSHDVIAAARAKIDSVTSELSAELMPGTFGERRVQDGQGVASGNVVIGVRNPSAPPLVVHYESDGSAWTEFTLGAAFEGPMGHVHGGVSAMILDHVLGATAHQPGRPAYTGTLTLRYHRRTPLRQPLRAEAWVESRQGVKTFAAGQISDAEGVTVSAEGIFIHPRDS</sequence>
<dbReference type="InterPro" id="IPR052365">
    <property type="entry name" value="THEM4/THEM5_acyl-CoA_thioest"/>
</dbReference>
<comment type="catalytic activity">
    <reaction evidence="20">
        <text>hexadecanoyl-CoA + H2O = hexadecanoate + CoA + H(+)</text>
        <dbReference type="Rhea" id="RHEA:16645"/>
        <dbReference type="ChEBI" id="CHEBI:7896"/>
        <dbReference type="ChEBI" id="CHEBI:15377"/>
        <dbReference type="ChEBI" id="CHEBI:15378"/>
        <dbReference type="ChEBI" id="CHEBI:57287"/>
        <dbReference type="ChEBI" id="CHEBI:57379"/>
        <dbReference type="EC" id="3.1.2.2"/>
    </reaction>
    <physiologicalReaction direction="left-to-right" evidence="20">
        <dbReference type="Rhea" id="RHEA:16646"/>
    </physiologicalReaction>
</comment>
<evidence type="ECO:0000256" key="18">
    <source>
        <dbReference type="ARBA" id="ARBA00043210"/>
    </source>
</evidence>
<comment type="catalytic activity">
    <reaction evidence="22">
        <text>dodecanoyl-CoA + H2O = dodecanoate + CoA + H(+)</text>
        <dbReference type="Rhea" id="RHEA:30135"/>
        <dbReference type="ChEBI" id="CHEBI:15377"/>
        <dbReference type="ChEBI" id="CHEBI:15378"/>
        <dbReference type="ChEBI" id="CHEBI:18262"/>
        <dbReference type="ChEBI" id="CHEBI:57287"/>
        <dbReference type="ChEBI" id="CHEBI:57375"/>
    </reaction>
    <physiologicalReaction direction="left-to-right" evidence="22">
        <dbReference type="Rhea" id="RHEA:30136"/>
    </physiologicalReaction>
</comment>
<keyword evidence="7" id="KW-0378">Hydrolase</keyword>